<comment type="caution">
    <text evidence="1">The sequence shown here is derived from an EMBL/GenBank/DDBJ whole genome shotgun (WGS) entry which is preliminary data.</text>
</comment>
<reference evidence="1 2" key="1">
    <citation type="submission" date="2020-08" db="EMBL/GenBank/DDBJ databases">
        <title>Genomic Encyclopedia of Type Strains, Phase IV (KMG-IV): sequencing the most valuable type-strain genomes for metagenomic binning, comparative biology and taxonomic classification.</title>
        <authorList>
            <person name="Goeker M."/>
        </authorList>
    </citation>
    <scope>NUCLEOTIDE SEQUENCE [LARGE SCALE GENOMIC DNA]</scope>
    <source>
        <strain evidence="1 2">DSM 29568</strain>
    </source>
</reference>
<evidence type="ECO:0000313" key="1">
    <source>
        <dbReference type="EMBL" id="MBB4117924.1"/>
    </source>
</evidence>
<accession>A0A840EV10</accession>
<dbReference type="EMBL" id="JACIFO010000001">
    <property type="protein sequence ID" value="MBB4117924.1"/>
    <property type="molecule type" value="Genomic_DNA"/>
</dbReference>
<organism evidence="1 2">
    <name type="scientific">Mesonia hippocampi</name>
    <dbReference type="NCBI Taxonomy" id="1628250"/>
    <lineage>
        <taxon>Bacteria</taxon>
        <taxon>Pseudomonadati</taxon>
        <taxon>Bacteroidota</taxon>
        <taxon>Flavobacteriia</taxon>
        <taxon>Flavobacteriales</taxon>
        <taxon>Flavobacteriaceae</taxon>
        <taxon>Mesonia</taxon>
    </lineage>
</organism>
<evidence type="ECO:0000313" key="2">
    <source>
        <dbReference type="Proteomes" id="UP000553034"/>
    </source>
</evidence>
<proteinExistence type="predicted"/>
<name>A0A840EV10_9FLAO</name>
<gene>
    <name evidence="1" type="ORF">GGR32_000196</name>
</gene>
<protein>
    <submittedName>
        <fullName evidence="1">Uncharacterized protein</fullName>
    </submittedName>
</protein>
<dbReference type="AlphaFoldDB" id="A0A840EV10"/>
<dbReference type="RefSeq" id="WP_183475573.1">
    <property type="nucleotide sequence ID" value="NZ_JACIFO010000001.1"/>
</dbReference>
<keyword evidence="2" id="KW-1185">Reference proteome</keyword>
<sequence length="71" mass="7125">MSSLSVNATLGAKKPFLLPTANSLTLSSRIADGSGEMVPIPILPLESIVKSSFCSAAVGAPVVLLLPSAST</sequence>
<dbReference type="Proteomes" id="UP000553034">
    <property type="component" value="Unassembled WGS sequence"/>
</dbReference>